<keyword evidence="5" id="KW-0804">Transcription</keyword>
<dbReference type="InterPro" id="IPR013249">
    <property type="entry name" value="RNA_pol_sigma70_r4_t2"/>
</dbReference>
<dbReference type="Proteomes" id="UP000218505">
    <property type="component" value="Chromosome"/>
</dbReference>
<dbReference type="PANTHER" id="PTHR43133:SF58">
    <property type="entry name" value="ECF RNA POLYMERASE SIGMA FACTOR SIGD"/>
    <property type="match status" value="1"/>
</dbReference>
<feature type="region of interest" description="Disordered" evidence="6">
    <location>
        <begin position="1"/>
        <end position="27"/>
    </location>
</feature>
<keyword evidence="3" id="KW-0731">Sigma factor</keyword>
<proteinExistence type="inferred from homology"/>
<accession>A0A290Z5M0</accession>
<dbReference type="SUPFAM" id="SSF88659">
    <property type="entry name" value="Sigma3 and sigma4 domains of RNA polymerase sigma factors"/>
    <property type="match status" value="1"/>
</dbReference>
<keyword evidence="2" id="KW-0805">Transcription regulation</keyword>
<dbReference type="RefSeq" id="WP_096493289.1">
    <property type="nucleotide sequence ID" value="NZ_CP023445.1"/>
</dbReference>
<dbReference type="KEGG" id="apre:CNX65_14115"/>
<evidence type="ECO:0000256" key="4">
    <source>
        <dbReference type="ARBA" id="ARBA00023125"/>
    </source>
</evidence>
<dbReference type="Pfam" id="PF08281">
    <property type="entry name" value="Sigma70_r4_2"/>
    <property type="match status" value="1"/>
</dbReference>
<dbReference type="GO" id="GO:0006352">
    <property type="term" value="P:DNA-templated transcription initiation"/>
    <property type="evidence" value="ECO:0007669"/>
    <property type="project" value="InterPro"/>
</dbReference>
<evidence type="ECO:0000259" key="7">
    <source>
        <dbReference type="Pfam" id="PF08281"/>
    </source>
</evidence>
<evidence type="ECO:0000313" key="8">
    <source>
        <dbReference type="EMBL" id="ATE54288.1"/>
    </source>
</evidence>
<feature type="domain" description="RNA polymerase sigma factor 70 region 4 type 2" evidence="7">
    <location>
        <begin position="108"/>
        <end position="158"/>
    </location>
</feature>
<evidence type="ECO:0000256" key="5">
    <source>
        <dbReference type="ARBA" id="ARBA00023163"/>
    </source>
</evidence>
<evidence type="ECO:0000256" key="1">
    <source>
        <dbReference type="ARBA" id="ARBA00010641"/>
    </source>
</evidence>
<keyword evidence="4" id="KW-0238">DNA-binding</keyword>
<name>A0A290Z5M0_9PSEU</name>
<dbReference type="AlphaFoldDB" id="A0A290Z5M0"/>
<keyword evidence="9" id="KW-1185">Reference proteome</keyword>
<comment type="similarity">
    <text evidence="1">Belongs to the sigma-70 factor family. ECF subfamily.</text>
</comment>
<sequence length="169" mass="17757">MEGTHRPPSSPCAAADPRPNPGDPDAVITSVRPLAVRYCRARIGRRGSSFASADHVAGQVCLAVLAALPAHRDRPLLALVHRIASREVAPHVPAGEETPAPQGEPTERMAALLRVLPERQREIVVLRVAVGLSVEETATAVGSTPGAVRLAQHQALALLREGLGAAPLR</sequence>
<dbReference type="EMBL" id="CP023445">
    <property type="protein sequence ID" value="ATE54288.1"/>
    <property type="molecule type" value="Genomic_DNA"/>
</dbReference>
<organism evidence="8 9">
    <name type="scientific">Actinosynnema pretiosum</name>
    <dbReference type="NCBI Taxonomy" id="42197"/>
    <lineage>
        <taxon>Bacteria</taxon>
        <taxon>Bacillati</taxon>
        <taxon>Actinomycetota</taxon>
        <taxon>Actinomycetes</taxon>
        <taxon>Pseudonocardiales</taxon>
        <taxon>Pseudonocardiaceae</taxon>
        <taxon>Actinosynnema</taxon>
    </lineage>
</organism>
<dbReference type="GO" id="GO:0016987">
    <property type="term" value="F:sigma factor activity"/>
    <property type="evidence" value="ECO:0007669"/>
    <property type="project" value="UniProtKB-KW"/>
</dbReference>
<reference evidence="8" key="1">
    <citation type="submission" date="2017-09" db="EMBL/GenBank/DDBJ databases">
        <title>Complete Genome Sequence of ansamitocin-producing Bacterium Actinosynnema pretiosum X47.</title>
        <authorList>
            <person name="Cao G."/>
            <person name="Zong G."/>
            <person name="Zhong C."/>
            <person name="Fu J."/>
        </authorList>
    </citation>
    <scope>NUCLEOTIDE SEQUENCE [LARGE SCALE GENOMIC DNA]</scope>
    <source>
        <strain evidence="8">X47</strain>
    </source>
</reference>
<evidence type="ECO:0000256" key="3">
    <source>
        <dbReference type="ARBA" id="ARBA00023082"/>
    </source>
</evidence>
<protein>
    <submittedName>
        <fullName evidence="8">RNA polymerase subunit sigma</fullName>
    </submittedName>
</protein>
<dbReference type="InterPro" id="IPR039425">
    <property type="entry name" value="RNA_pol_sigma-70-like"/>
</dbReference>
<evidence type="ECO:0000313" key="9">
    <source>
        <dbReference type="Proteomes" id="UP000218505"/>
    </source>
</evidence>
<dbReference type="GO" id="GO:0003677">
    <property type="term" value="F:DNA binding"/>
    <property type="evidence" value="ECO:0007669"/>
    <property type="project" value="UniProtKB-KW"/>
</dbReference>
<gene>
    <name evidence="8" type="ORF">CNX65_14115</name>
</gene>
<dbReference type="InterPro" id="IPR036388">
    <property type="entry name" value="WH-like_DNA-bd_sf"/>
</dbReference>
<dbReference type="CDD" id="cd06171">
    <property type="entry name" value="Sigma70_r4"/>
    <property type="match status" value="1"/>
</dbReference>
<dbReference type="PANTHER" id="PTHR43133">
    <property type="entry name" value="RNA POLYMERASE ECF-TYPE SIGMA FACTO"/>
    <property type="match status" value="1"/>
</dbReference>
<evidence type="ECO:0000256" key="6">
    <source>
        <dbReference type="SAM" id="MobiDB-lite"/>
    </source>
</evidence>
<dbReference type="Gene3D" id="1.10.10.10">
    <property type="entry name" value="Winged helix-like DNA-binding domain superfamily/Winged helix DNA-binding domain"/>
    <property type="match status" value="1"/>
</dbReference>
<dbReference type="InterPro" id="IPR013324">
    <property type="entry name" value="RNA_pol_sigma_r3/r4-like"/>
</dbReference>
<evidence type="ECO:0000256" key="2">
    <source>
        <dbReference type="ARBA" id="ARBA00023015"/>
    </source>
</evidence>